<proteinExistence type="inferred from homology"/>
<evidence type="ECO:0000256" key="4">
    <source>
        <dbReference type="RuleBase" id="RU003829"/>
    </source>
</evidence>
<dbReference type="Pfam" id="PF10557">
    <property type="entry name" value="Cullin_Nedd8"/>
    <property type="match status" value="1"/>
</dbReference>
<dbReference type="InterPro" id="IPR001373">
    <property type="entry name" value="Cullin_N"/>
</dbReference>
<gene>
    <name evidence="6" type="primary">WBGene00096459</name>
</gene>
<dbReference type="Pfam" id="PF00888">
    <property type="entry name" value="Cullin"/>
    <property type="match status" value="1"/>
</dbReference>
<dbReference type="GO" id="GO:0006511">
    <property type="term" value="P:ubiquitin-dependent protein catabolic process"/>
    <property type="evidence" value="ECO:0007669"/>
    <property type="project" value="InterPro"/>
</dbReference>
<dbReference type="InterPro" id="IPR036317">
    <property type="entry name" value="Cullin_homology_sf"/>
</dbReference>
<evidence type="ECO:0000256" key="5">
    <source>
        <dbReference type="SAM" id="MobiDB-lite"/>
    </source>
</evidence>
<dbReference type="AlphaFoldDB" id="A0A2A6B4Z5"/>
<dbReference type="SMART" id="SM00884">
    <property type="entry name" value="Cullin_Nedd8"/>
    <property type="match status" value="1"/>
</dbReference>
<evidence type="ECO:0000256" key="2">
    <source>
        <dbReference type="ARBA" id="ARBA00022786"/>
    </source>
</evidence>
<organism evidence="6 7">
    <name type="scientific">Pristionchus pacificus</name>
    <name type="common">Parasitic nematode worm</name>
    <dbReference type="NCBI Taxonomy" id="54126"/>
    <lineage>
        <taxon>Eukaryota</taxon>
        <taxon>Metazoa</taxon>
        <taxon>Ecdysozoa</taxon>
        <taxon>Nematoda</taxon>
        <taxon>Chromadorea</taxon>
        <taxon>Rhabditida</taxon>
        <taxon>Rhabditina</taxon>
        <taxon>Diplogasteromorpha</taxon>
        <taxon>Diplogasteroidea</taxon>
        <taxon>Neodiplogasteridae</taxon>
        <taxon>Pristionchus</taxon>
    </lineage>
</organism>
<keyword evidence="7" id="KW-1185">Reference proteome</keyword>
<dbReference type="InterPro" id="IPR019559">
    <property type="entry name" value="Cullin_neddylation_domain"/>
</dbReference>
<reference evidence="6" key="2">
    <citation type="submission" date="2022-06" db="UniProtKB">
        <authorList>
            <consortium name="EnsemblMetazoa"/>
        </authorList>
    </citation>
    <scope>IDENTIFICATION</scope>
    <source>
        <strain evidence="6">PS312</strain>
    </source>
</reference>
<comment type="similarity">
    <text evidence="1 3 4">Belongs to the cullin family.</text>
</comment>
<dbReference type="FunFam" id="1.20.1310.10:FF:000045">
    <property type="entry name" value="Cullin-3"/>
    <property type="match status" value="1"/>
</dbReference>
<protein>
    <submittedName>
        <fullName evidence="6">Cul-4</fullName>
    </submittedName>
</protein>
<dbReference type="GO" id="GO:0031625">
    <property type="term" value="F:ubiquitin protein ligase binding"/>
    <property type="evidence" value="ECO:0000318"/>
    <property type="project" value="GO_Central"/>
</dbReference>
<dbReference type="FunFam" id="1.10.10.10:FF:000050">
    <property type="entry name" value="Cullin 4B"/>
    <property type="match status" value="1"/>
</dbReference>
<dbReference type="GO" id="GO:0016567">
    <property type="term" value="P:protein ubiquitination"/>
    <property type="evidence" value="ECO:0000318"/>
    <property type="project" value="GO_Central"/>
</dbReference>
<dbReference type="Gene3D" id="3.30.230.130">
    <property type="entry name" value="Cullin, Chain C, Domain 2"/>
    <property type="match status" value="1"/>
</dbReference>
<evidence type="ECO:0000256" key="1">
    <source>
        <dbReference type="ARBA" id="ARBA00006019"/>
    </source>
</evidence>
<reference evidence="7" key="1">
    <citation type="journal article" date="2008" name="Nat. Genet.">
        <title>The Pristionchus pacificus genome provides a unique perspective on nematode lifestyle and parasitism.</title>
        <authorList>
            <person name="Dieterich C."/>
            <person name="Clifton S.W."/>
            <person name="Schuster L.N."/>
            <person name="Chinwalla A."/>
            <person name="Delehaunty K."/>
            <person name="Dinkelacker I."/>
            <person name="Fulton L."/>
            <person name="Fulton R."/>
            <person name="Godfrey J."/>
            <person name="Minx P."/>
            <person name="Mitreva M."/>
            <person name="Roeseler W."/>
            <person name="Tian H."/>
            <person name="Witte H."/>
            <person name="Yang S.P."/>
            <person name="Wilson R.K."/>
            <person name="Sommer R.J."/>
        </authorList>
    </citation>
    <scope>NUCLEOTIDE SEQUENCE [LARGE SCALE GENOMIC DNA]</scope>
    <source>
        <strain evidence="7">PS312</strain>
    </source>
</reference>
<accession>A0A2A6B4Z5</accession>
<dbReference type="Gene3D" id="1.20.1310.10">
    <property type="entry name" value="Cullin Repeats"/>
    <property type="match status" value="4"/>
</dbReference>
<dbReference type="InterPro" id="IPR059120">
    <property type="entry name" value="Cullin-like_AB"/>
</dbReference>
<dbReference type="FunFam" id="1.20.1310.10:FF:000035">
    <property type="entry name" value="Ubiquitin ligase subunit CulD, putative"/>
    <property type="match status" value="1"/>
</dbReference>
<dbReference type="PANTHER" id="PTHR11932">
    <property type="entry name" value="CULLIN"/>
    <property type="match status" value="1"/>
</dbReference>
<dbReference type="Pfam" id="PF26557">
    <property type="entry name" value="Cullin_AB"/>
    <property type="match status" value="1"/>
</dbReference>
<dbReference type="FunFam" id="1.20.1310.10:FF:000001">
    <property type="entry name" value="Cullin 3"/>
    <property type="match status" value="1"/>
</dbReference>
<dbReference type="SUPFAM" id="SSF75632">
    <property type="entry name" value="Cullin homology domain"/>
    <property type="match status" value="1"/>
</dbReference>
<sequence>MSDSFIDEEKKPSEETGGAGNGSGLRFPIIRGSSKRSLSLFSDISAPEVLKRSKMECKIIDEDMMMDELDDDLDEMPPSPSTPVPNFANSPVALRAIPRSTGTKKIAIKNFRKRGNSENNEAVEWKSLEDAVSAIHTHQSIQHSLEELYKMVTNVCTNEKASEMYDKLLALSKQHLTNDLNDKLIAVKDVSPVDFLRMVNQLWNNYCAQTLMIRNVFLYLDRTFILNRPEIMSIWDGSLNIFCEVIVNNPYVRERLVKDLISQIADERNGIQMDRPLIRSLLRMLSNLHIYEQVFEGAFIDSSRELYQTEGINLSRDLEITAYLNHVKRRLDEEFDRIQVYLDVGTKKPLISVVEETLITSHMKAFVSKGLDSLIDGDRLEDLTLLFKILDRVGIDGLTLLKTHFTDYIKKHGKAIVMDTNREKEMVPDLIKFKNKLDRIVSTCFGNNDKMIQSLKDSFDYCVNARQNKPAELIAKYIDMKLRSGNKEASDEELDQIMDKLITLFRFIHGKDVFEAFYKKDLAKRLLHSKSASVDAEKAMLCKLKQECGAGFTQRLEGMFKDMEMSKDLGIAFKKHTEAEAKERDEQLCSNAEFNISILTMGQWPNYEYAEATKYCSATLPKDLCLYLNAYQNFYVNKHNGRKLQWQHSLGHCLVKGTFGRGVTKELQVSLFQTMILLLFNDPAKKSWTLEEIEAETRIDKKELNRSLVSMACGRKDYRVLSKFPKGRDVEKGDRFEVNDQLSVNLYRIKINQVQLKETEEEHAQTEEQVNQDRVYAVDAAVVRVMKTRKMLSHSDLIQELFKQLRFPVNATDLKTRIASLMEREFITRDANDPNTYHYVA</sequence>
<evidence type="ECO:0000256" key="3">
    <source>
        <dbReference type="PROSITE-ProRule" id="PRU00330"/>
    </source>
</evidence>
<dbReference type="SMART" id="SM00182">
    <property type="entry name" value="CULLIN"/>
    <property type="match status" value="1"/>
</dbReference>
<dbReference type="Proteomes" id="UP000005239">
    <property type="component" value="Unassembled WGS sequence"/>
</dbReference>
<feature type="region of interest" description="Disordered" evidence="5">
    <location>
        <begin position="1"/>
        <end position="28"/>
    </location>
</feature>
<dbReference type="InterPro" id="IPR045093">
    <property type="entry name" value="Cullin"/>
</dbReference>
<accession>A0A8R1Y8F4</accession>
<dbReference type="InterPro" id="IPR036390">
    <property type="entry name" value="WH_DNA-bd_sf"/>
</dbReference>
<dbReference type="Gene3D" id="1.10.10.10">
    <property type="entry name" value="Winged helix-like DNA-binding domain superfamily/Winged helix DNA-binding domain"/>
    <property type="match status" value="1"/>
</dbReference>
<dbReference type="PROSITE" id="PS50069">
    <property type="entry name" value="CULLIN_2"/>
    <property type="match status" value="1"/>
</dbReference>
<dbReference type="GO" id="GO:0080008">
    <property type="term" value="C:Cul4-RING E3 ubiquitin ligase complex"/>
    <property type="evidence" value="ECO:0000318"/>
    <property type="project" value="GO_Central"/>
</dbReference>
<dbReference type="OrthoDB" id="27073at2759"/>
<dbReference type="InterPro" id="IPR036388">
    <property type="entry name" value="WH-like_DNA-bd_sf"/>
</dbReference>
<keyword evidence="2" id="KW-0833">Ubl conjugation pathway</keyword>
<dbReference type="FunFam" id="3.30.230.130:FF:000001">
    <property type="entry name" value="Cullin 4A"/>
    <property type="match status" value="1"/>
</dbReference>
<dbReference type="InterPro" id="IPR016159">
    <property type="entry name" value="Cullin_repeat-like_dom_sf"/>
</dbReference>
<name>A0A2A6B4Z5_PRIPA</name>
<dbReference type="EnsemblMetazoa" id="PPA06905.1">
    <property type="protein sequence ID" value="PPA06905.1"/>
    <property type="gene ID" value="WBGene00096459"/>
</dbReference>
<dbReference type="InterPro" id="IPR016158">
    <property type="entry name" value="Cullin_homology"/>
</dbReference>
<evidence type="ECO:0000313" key="6">
    <source>
        <dbReference type="EnsemblMetazoa" id="PPA06905.1"/>
    </source>
</evidence>
<evidence type="ECO:0000313" key="7">
    <source>
        <dbReference type="Proteomes" id="UP000005239"/>
    </source>
</evidence>
<dbReference type="FunFam" id="1.20.1310.10:FF:000003">
    <property type="entry name" value="Cullin 4A"/>
    <property type="match status" value="1"/>
</dbReference>
<dbReference type="GO" id="GO:0006974">
    <property type="term" value="P:DNA damage response"/>
    <property type="evidence" value="ECO:0000318"/>
    <property type="project" value="GO_Central"/>
</dbReference>
<dbReference type="SUPFAM" id="SSF46785">
    <property type="entry name" value="Winged helix' DNA-binding domain"/>
    <property type="match status" value="1"/>
</dbReference>
<dbReference type="SUPFAM" id="SSF74788">
    <property type="entry name" value="Cullin repeat-like"/>
    <property type="match status" value="1"/>
</dbReference>